<sequence length="113" mass="12863">MTNNDDKLLEKFFSEAARTEIADGGFSRRVMRSLPDRTLLKARLWTAFCLALGVVMAVGFRVWHEAAVWLAGAVRTIVAADLQWHHVAHLLVAMAVVMALLIKEVMDRERSWW</sequence>
<feature type="transmembrane region" description="Helical" evidence="1">
    <location>
        <begin position="83"/>
        <end position="102"/>
    </location>
</feature>
<feature type="transmembrane region" description="Helical" evidence="1">
    <location>
        <begin position="42"/>
        <end position="63"/>
    </location>
</feature>
<keyword evidence="1" id="KW-0472">Membrane</keyword>
<organism evidence="2 3">
    <name type="scientific">Marseilla massiliensis</name>
    <dbReference type="NCBI Taxonomy" id="1841864"/>
    <lineage>
        <taxon>Bacteria</taxon>
        <taxon>Pseudomonadati</taxon>
        <taxon>Bacteroidota</taxon>
        <taxon>Bacteroidia</taxon>
        <taxon>Bacteroidales</taxon>
        <taxon>Prevotellaceae</taxon>
        <taxon>Marseilla</taxon>
    </lineage>
</organism>
<evidence type="ECO:0000313" key="2">
    <source>
        <dbReference type="EMBL" id="MBM6661131.1"/>
    </source>
</evidence>
<keyword evidence="1" id="KW-1133">Transmembrane helix</keyword>
<name>A0A938WLU0_9BACT</name>
<dbReference type="RefSeq" id="WP_205108553.1">
    <property type="nucleotide sequence ID" value="NZ_JACJJL010000006.1"/>
</dbReference>
<reference evidence="2 3" key="1">
    <citation type="journal article" date="2021" name="Sci. Rep.">
        <title>The distribution of antibiotic resistance genes in chicken gut microbiota commensals.</title>
        <authorList>
            <person name="Juricova H."/>
            <person name="Matiasovicova J."/>
            <person name="Kubasova T."/>
            <person name="Cejkova D."/>
            <person name="Rychlik I."/>
        </authorList>
    </citation>
    <scope>NUCLEOTIDE SEQUENCE [LARGE SCALE GENOMIC DNA]</scope>
    <source>
        <strain evidence="2 3">An819</strain>
    </source>
</reference>
<dbReference type="AlphaFoldDB" id="A0A938WLU0"/>
<protein>
    <submittedName>
        <fullName evidence="2">DUF5056 domain-containing protein</fullName>
    </submittedName>
</protein>
<keyword evidence="3" id="KW-1185">Reference proteome</keyword>
<dbReference type="Proteomes" id="UP000764045">
    <property type="component" value="Unassembled WGS sequence"/>
</dbReference>
<evidence type="ECO:0000313" key="3">
    <source>
        <dbReference type="Proteomes" id="UP000764045"/>
    </source>
</evidence>
<proteinExistence type="predicted"/>
<evidence type="ECO:0000256" key="1">
    <source>
        <dbReference type="SAM" id="Phobius"/>
    </source>
</evidence>
<dbReference type="EMBL" id="JACJJL010000006">
    <property type="protein sequence ID" value="MBM6661131.1"/>
    <property type="molecule type" value="Genomic_DNA"/>
</dbReference>
<dbReference type="InterPro" id="IPR032129">
    <property type="entry name" value="DUF5056"/>
</dbReference>
<comment type="caution">
    <text evidence="2">The sequence shown here is derived from an EMBL/GenBank/DDBJ whole genome shotgun (WGS) entry which is preliminary data.</text>
</comment>
<dbReference type="Pfam" id="PF16479">
    <property type="entry name" value="DUF5056"/>
    <property type="match status" value="1"/>
</dbReference>
<gene>
    <name evidence="2" type="ORF">H6B30_05075</name>
</gene>
<accession>A0A938WLU0</accession>
<keyword evidence="1" id="KW-0812">Transmembrane</keyword>